<dbReference type="SUPFAM" id="SSF69118">
    <property type="entry name" value="AhpD-like"/>
    <property type="match status" value="1"/>
</dbReference>
<dbReference type="InterPro" id="IPR029032">
    <property type="entry name" value="AhpD-like"/>
</dbReference>
<accession>A0A0S4TQM0</accession>
<keyword evidence="3" id="KW-0614">Plasmid</keyword>
<dbReference type="Pfam" id="PF02627">
    <property type="entry name" value="CMD"/>
    <property type="match status" value="1"/>
</dbReference>
<dbReference type="Gene3D" id="1.20.1290.10">
    <property type="entry name" value="AhpD-like"/>
    <property type="match status" value="1"/>
</dbReference>
<sequence>MMQDWNGYRTELAGRVGQLAKLSPDVMRGLETLEGAAAKTGRLDPKTHELIALAVAVTTRCDGCITFHTKKAVECGATLEEISEALGTAIALNAGAALVYSSRVLDAHAAVTGT</sequence>
<geneLocation type="plasmid" evidence="3">
    <name>pUW386</name>
</geneLocation>
<organism evidence="2">
    <name type="scientific">Ralstonia solanacearum</name>
    <name type="common">Pseudomonas solanacearum</name>
    <dbReference type="NCBI Taxonomy" id="305"/>
    <lineage>
        <taxon>Bacteria</taxon>
        <taxon>Pseudomonadati</taxon>
        <taxon>Pseudomonadota</taxon>
        <taxon>Betaproteobacteria</taxon>
        <taxon>Burkholderiales</taxon>
        <taxon>Burkholderiaceae</taxon>
        <taxon>Ralstonia</taxon>
        <taxon>Ralstonia solanacearum species complex</taxon>
    </lineage>
</organism>
<dbReference type="PATRIC" id="fig|305.106.peg.2146"/>
<dbReference type="PANTHER" id="PTHR33930">
    <property type="entry name" value="ALKYL HYDROPEROXIDE REDUCTASE AHPD"/>
    <property type="match status" value="1"/>
</dbReference>
<reference evidence="2" key="1">
    <citation type="submission" date="2015-10" db="EMBL/GenBank/DDBJ databases">
        <authorList>
            <person name="Gilbert D.G."/>
        </authorList>
    </citation>
    <scope>NUCLEOTIDE SEQUENCE</scope>
    <source>
        <strain evidence="2">Phyl III-seqv23</strain>
    </source>
</reference>
<dbReference type="Proteomes" id="UP000310553">
    <property type="component" value="Plasmid pUW386"/>
</dbReference>
<evidence type="ECO:0000259" key="1">
    <source>
        <dbReference type="Pfam" id="PF02627"/>
    </source>
</evidence>
<evidence type="ECO:0000313" key="2">
    <source>
        <dbReference type="EMBL" id="CUV12049.1"/>
    </source>
</evidence>
<dbReference type="InterPro" id="IPR004675">
    <property type="entry name" value="AhpD_core"/>
</dbReference>
<protein>
    <submittedName>
        <fullName evidence="3">Carboxymuconolactone decarboxylase family protein</fullName>
    </submittedName>
</protein>
<dbReference type="PANTHER" id="PTHR33930:SF2">
    <property type="entry name" value="BLR3452 PROTEIN"/>
    <property type="match status" value="1"/>
</dbReference>
<geneLocation type="plasmid" evidence="4">
    <name>puw386</name>
</geneLocation>
<dbReference type="EMBL" id="CP039340">
    <property type="protein sequence ID" value="QCX51333.1"/>
    <property type="molecule type" value="Genomic_DNA"/>
</dbReference>
<evidence type="ECO:0000313" key="4">
    <source>
        <dbReference type="Proteomes" id="UP000310553"/>
    </source>
</evidence>
<dbReference type="InterPro" id="IPR003779">
    <property type="entry name" value="CMD-like"/>
</dbReference>
<evidence type="ECO:0000313" key="3">
    <source>
        <dbReference type="EMBL" id="QCX51333.1"/>
    </source>
</evidence>
<proteinExistence type="predicted"/>
<dbReference type="AlphaFoldDB" id="A0A0S4TQM0"/>
<feature type="domain" description="Carboxymuconolactone decarboxylase-like" evidence="1">
    <location>
        <begin position="24"/>
        <end position="106"/>
    </location>
</feature>
<name>A0A0S4TQM0_RALSL</name>
<dbReference type="GO" id="GO:0051920">
    <property type="term" value="F:peroxiredoxin activity"/>
    <property type="evidence" value="ECO:0007669"/>
    <property type="project" value="InterPro"/>
</dbReference>
<dbReference type="NCBIfam" id="TIGR00778">
    <property type="entry name" value="ahpD_dom"/>
    <property type="match status" value="1"/>
</dbReference>
<reference evidence="3 4" key="2">
    <citation type="submission" date="2019-04" db="EMBL/GenBank/DDBJ databases">
        <title>Complete Genome of UW386 and Higher Quality Genome of UW700.</title>
        <authorList>
            <person name="Jacobs J."/>
            <person name="Perez A."/>
            <person name="Steidl O."/>
            <person name="Allen C."/>
        </authorList>
    </citation>
    <scope>NUCLEOTIDE SEQUENCE [LARGE SCALE GENOMIC DNA]</scope>
    <source>
        <strain evidence="3 4">UW386</strain>
        <plasmid evidence="4">puw386</plasmid>
        <plasmid evidence="3">pUW386</plasmid>
    </source>
</reference>
<dbReference type="EMBL" id="LN899819">
    <property type="protein sequence ID" value="CUV12049.1"/>
    <property type="molecule type" value="Genomic_DNA"/>
</dbReference>
<gene>
    <name evidence="3" type="ORF">E7Z57_19820</name>
    <name evidence="2" type="ORF">RUN39_v1_300037</name>
</gene>